<reference evidence="4 5" key="1">
    <citation type="journal article" date="2024" name="Science">
        <title>Giant polyketide synthase enzymes in the biosynthesis of giant marine polyether toxins.</title>
        <authorList>
            <person name="Fallon T.R."/>
            <person name="Shende V.V."/>
            <person name="Wierzbicki I.H."/>
            <person name="Pendleton A.L."/>
            <person name="Watervoot N.F."/>
            <person name="Auber R.P."/>
            <person name="Gonzalez D.J."/>
            <person name="Wisecaver J.H."/>
            <person name="Moore B.S."/>
        </authorList>
    </citation>
    <scope>NUCLEOTIDE SEQUENCE [LARGE SCALE GENOMIC DNA]</scope>
    <source>
        <strain evidence="4 5">12B1</strain>
    </source>
</reference>
<sequence length="315" mass="33140">MFGAARAWGRARATCAFDTTRRLASAAATTSPLGRAPVKVALAMSAGCAALAMWREDEVCCAASKPVDKGTLRGKVALVTGATGSIGSAVARDLAMQGCSIAVVDLNESKCEEVASGLPTKSIGLAIDVSSEESVKAGYARIANELGAVDILVNVAGILSNNKVFETTAEEWRRVHAINYDSCFYLSKACIPHMKEQGWGRVVNLTSWAWKSGGLTAGTAYSASKGALVGLTFSLARQFAGDGVTVNGVAPCYVMSPMIMEQLTAEKRAELLEMIPVHRFCTPDEVAHAVVFLCSPLSGFITGEIIDMNGGFQMD</sequence>
<evidence type="ECO:0000256" key="2">
    <source>
        <dbReference type="ARBA" id="ARBA00012948"/>
    </source>
</evidence>
<dbReference type="FunFam" id="3.40.50.720:FF:000084">
    <property type="entry name" value="Short-chain dehydrogenase reductase"/>
    <property type="match status" value="1"/>
</dbReference>
<name>A0AB34JNP2_PRYPA</name>
<dbReference type="GO" id="GO:0004316">
    <property type="term" value="F:3-oxoacyl-[acyl-carrier-protein] reductase (NADPH) activity"/>
    <property type="evidence" value="ECO:0007669"/>
    <property type="project" value="UniProtKB-EC"/>
</dbReference>
<dbReference type="EC" id="1.1.1.100" evidence="2"/>
<dbReference type="PANTHER" id="PTHR42879">
    <property type="entry name" value="3-OXOACYL-(ACYL-CARRIER-PROTEIN) REDUCTASE"/>
    <property type="match status" value="1"/>
</dbReference>
<dbReference type="SUPFAM" id="SSF51735">
    <property type="entry name" value="NAD(P)-binding Rossmann-fold domains"/>
    <property type="match status" value="1"/>
</dbReference>
<dbReference type="InterPro" id="IPR002347">
    <property type="entry name" value="SDR_fam"/>
</dbReference>
<comment type="caution">
    <text evidence="4">The sequence shown here is derived from an EMBL/GenBank/DDBJ whole genome shotgun (WGS) entry which is preliminary data.</text>
</comment>
<evidence type="ECO:0000256" key="3">
    <source>
        <dbReference type="ARBA" id="ARBA00048508"/>
    </source>
</evidence>
<dbReference type="InterPro" id="IPR050259">
    <property type="entry name" value="SDR"/>
</dbReference>
<evidence type="ECO:0000313" key="4">
    <source>
        <dbReference type="EMBL" id="KAL1523070.1"/>
    </source>
</evidence>
<dbReference type="AlphaFoldDB" id="A0AB34JNP2"/>
<comment type="similarity">
    <text evidence="1">Belongs to the short-chain dehydrogenases/reductases (SDR) family.</text>
</comment>
<comment type="catalytic activity">
    <reaction evidence="3">
        <text>a (3R)-hydroxyacyl-[ACP] + NADP(+) = a 3-oxoacyl-[ACP] + NADPH + H(+)</text>
        <dbReference type="Rhea" id="RHEA:17397"/>
        <dbReference type="Rhea" id="RHEA-COMP:9916"/>
        <dbReference type="Rhea" id="RHEA-COMP:9945"/>
        <dbReference type="ChEBI" id="CHEBI:15378"/>
        <dbReference type="ChEBI" id="CHEBI:57783"/>
        <dbReference type="ChEBI" id="CHEBI:58349"/>
        <dbReference type="ChEBI" id="CHEBI:78776"/>
        <dbReference type="ChEBI" id="CHEBI:78827"/>
        <dbReference type="EC" id="1.1.1.100"/>
    </reaction>
</comment>
<dbReference type="Proteomes" id="UP001515480">
    <property type="component" value="Unassembled WGS sequence"/>
</dbReference>
<evidence type="ECO:0000256" key="1">
    <source>
        <dbReference type="ARBA" id="ARBA00006484"/>
    </source>
</evidence>
<dbReference type="Gene3D" id="3.40.50.720">
    <property type="entry name" value="NAD(P)-binding Rossmann-like Domain"/>
    <property type="match status" value="1"/>
</dbReference>
<dbReference type="InterPro" id="IPR036291">
    <property type="entry name" value="NAD(P)-bd_dom_sf"/>
</dbReference>
<keyword evidence="5" id="KW-1185">Reference proteome</keyword>
<dbReference type="PRINTS" id="PR00080">
    <property type="entry name" value="SDRFAMILY"/>
</dbReference>
<accession>A0AB34JNP2</accession>
<evidence type="ECO:0000313" key="5">
    <source>
        <dbReference type="Proteomes" id="UP001515480"/>
    </source>
</evidence>
<organism evidence="4 5">
    <name type="scientific">Prymnesium parvum</name>
    <name type="common">Toxic golden alga</name>
    <dbReference type="NCBI Taxonomy" id="97485"/>
    <lineage>
        <taxon>Eukaryota</taxon>
        <taxon>Haptista</taxon>
        <taxon>Haptophyta</taxon>
        <taxon>Prymnesiophyceae</taxon>
        <taxon>Prymnesiales</taxon>
        <taxon>Prymnesiaceae</taxon>
        <taxon>Prymnesium</taxon>
    </lineage>
</organism>
<protein>
    <recommendedName>
        <fullName evidence="2">3-oxoacyl-[acyl-carrier-protein] reductase</fullName>
        <ecNumber evidence="2">1.1.1.100</ecNumber>
    </recommendedName>
</protein>
<gene>
    <name evidence="4" type="ORF">AB1Y20_018030</name>
</gene>
<dbReference type="EMBL" id="JBGBPQ010000006">
    <property type="protein sequence ID" value="KAL1523070.1"/>
    <property type="molecule type" value="Genomic_DNA"/>
</dbReference>
<dbReference type="Pfam" id="PF13561">
    <property type="entry name" value="adh_short_C2"/>
    <property type="match status" value="1"/>
</dbReference>
<dbReference type="PANTHER" id="PTHR42879:SF2">
    <property type="entry name" value="3-OXOACYL-[ACYL-CARRIER-PROTEIN] REDUCTASE FABG"/>
    <property type="match status" value="1"/>
</dbReference>
<dbReference type="PRINTS" id="PR00081">
    <property type="entry name" value="GDHRDH"/>
</dbReference>
<proteinExistence type="inferred from homology"/>